<name>A0A0E0MY42_ORYRU</name>
<dbReference type="Gramene" id="ORUFI01G22220.1">
    <property type="protein sequence ID" value="ORUFI01G22220.1"/>
    <property type="gene ID" value="ORUFI01G22220"/>
</dbReference>
<dbReference type="EnsemblPlants" id="ORUFI01G22220.1">
    <property type="protein sequence ID" value="ORUFI01G22220.1"/>
    <property type="gene ID" value="ORUFI01G22220"/>
</dbReference>
<sequence length="210" mass="23904">MPKRTPPPRPKTRKIPRATVLLVAGVTFVLGSAAPEHMFDVTFDRRSGVMKISVIEIDDMKRPLLVSLMAFEQTLRMVETGLLTSYVALMINLIVTARDVELLREHGVLKSLLADDDEAARFFSRIGEGCAIDYDRQAFADLYEDLRQYCNSHFYYRCRLALFDFRRNYLGSPWKTISLVAAASSSSSPLRKLTSPCFLPKIDSHEMMFK</sequence>
<dbReference type="InterPro" id="IPR004158">
    <property type="entry name" value="DUF247_pln"/>
</dbReference>
<reference evidence="1" key="2">
    <citation type="submission" date="2015-06" db="UniProtKB">
        <authorList>
            <consortium name="EnsemblPlants"/>
        </authorList>
    </citation>
    <scope>IDENTIFICATION</scope>
</reference>
<dbReference type="Pfam" id="PF03140">
    <property type="entry name" value="DUF247"/>
    <property type="match status" value="1"/>
</dbReference>
<dbReference type="OMA" id="EGCAIDY"/>
<organism evidence="1 2">
    <name type="scientific">Oryza rufipogon</name>
    <name type="common">Brownbeard rice</name>
    <name type="synonym">Asian wild rice</name>
    <dbReference type="NCBI Taxonomy" id="4529"/>
    <lineage>
        <taxon>Eukaryota</taxon>
        <taxon>Viridiplantae</taxon>
        <taxon>Streptophyta</taxon>
        <taxon>Embryophyta</taxon>
        <taxon>Tracheophyta</taxon>
        <taxon>Spermatophyta</taxon>
        <taxon>Magnoliopsida</taxon>
        <taxon>Liliopsida</taxon>
        <taxon>Poales</taxon>
        <taxon>Poaceae</taxon>
        <taxon>BOP clade</taxon>
        <taxon>Oryzoideae</taxon>
        <taxon>Oryzeae</taxon>
        <taxon>Oryzinae</taxon>
        <taxon>Oryza</taxon>
    </lineage>
</organism>
<proteinExistence type="predicted"/>
<dbReference type="STRING" id="4529.A0A0E0MY42"/>
<protein>
    <submittedName>
        <fullName evidence="1">Uncharacterized protein</fullName>
    </submittedName>
</protein>
<evidence type="ECO:0000313" key="2">
    <source>
        <dbReference type="Proteomes" id="UP000008022"/>
    </source>
</evidence>
<evidence type="ECO:0000313" key="1">
    <source>
        <dbReference type="EnsemblPlants" id="ORUFI01G22220.1"/>
    </source>
</evidence>
<dbReference type="PANTHER" id="PTHR31170:SF25">
    <property type="entry name" value="BNAA09G04570D PROTEIN"/>
    <property type="match status" value="1"/>
</dbReference>
<accession>A0A0E0MY42</accession>
<keyword evidence="2" id="KW-1185">Reference proteome</keyword>
<dbReference type="Proteomes" id="UP000008022">
    <property type="component" value="Unassembled WGS sequence"/>
</dbReference>
<dbReference type="AlphaFoldDB" id="A0A0E0MY42"/>
<dbReference type="HOGENOM" id="CLU_1311924_0_0_1"/>
<dbReference type="PANTHER" id="PTHR31170">
    <property type="entry name" value="BNAC04G53230D PROTEIN"/>
    <property type="match status" value="1"/>
</dbReference>
<reference evidence="2" key="1">
    <citation type="submission" date="2013-06" db="EMBL/GenBank/DDBJ databases">
        <authorList>
            <person name="Zhao Q."/>
        </authorList>
    </citation>
    <scope>NUCLEOTIDE SEQUENCE</scope>
    <source>
        <strain evidence="2">cv. W1943</strain>
    </source>
</reference>